<organism evidence="2 3">
    <name type="scientific">Portunus trituberculatus</name>
    <name type="common">Swimming crab</name>
    <name type="synonym">Neptunus trituberculatus</name>
    <dbReference type="NCBI Taxonomy" id="210409"/>
    <lineage>
        <taxon>Eukaryota</taxon>
        <taxon>Metazoa</taxon>
        <taxon>Ecdysozoa</taxon>
        <taxon>Arthropoda</taxon>
        <taxon>Crustacea</taxon>
        <taxon>Multicrustacea</taxon>
        <taxon>Malacostraca</taxon>
        <taxon>Eumalacostraca</taxon>
        <taxon>Eucarida</taxon>
        <taxon>Decapoda</taxon>
        <taxon>Pleocyemata</taxon>
        <taxon>Brachyura</taxon>
        <taxon>Eubrachyura</taxon>
        <taxon>Portunoidea</taxon>
        <taxon>Portunidae</taxon>
        <taxon>Portuninae</taxon>
        <taxon>Portunus</taxon>
    </lineage>
</organism>
<dbReference type="EMBL" id="VSRR010007085">
    <property type="protein sequence ID" value="MPC46187.1"/>
    <property type="molecule type" value="Genomic_DNA"/>
</dbReference>
<protein>
    <submittedName>
        <fullName evidence="2">Uncharacterized protein</fullName>
    </submittedName>
</protein>
<evidence type="ECO:0000313" key="3">
    <source>
        <dbReference type="Proteomes" id="UP000324222"/>
    </source>
</evidence>
<comment type="caution">
    <text evidence="2">The sequence shown here is derived from an EMBL/GenBank/DDBJ whole genome shotgun (WGS) entry which is preliminary data.</text>
</comment>
<feature type="region of interest" description="Disordered" evidence="1">
    <location>
        <begin position="50"/>
        <end position="76"/>
    </location>
</feature>
<evidence type="ECO:0000313" key="2">
    <source>
        <dbReference type="EMBL" id="MPC46187.1"/>
    </source>
</evidence>
<name>A0A5B7FLF0_PORTR</name>
<keyword evidence="3" id="KW-1185">Reference proteome</keyword>
<dbReference type="AlphaFoldDB" id="A0A5B7FLF0"/>
<proteinExistence type="predicted"/>
<evidence type="ECO:0000256" key="1">
    <source>
        <dbReference type="SAM" id="MobiDB-lite"/>
    </source>
</evidence>
<dbReference type="Proteomes" id="UP000324222">
    <property type="component" value="Unassembled WGS sequence"/>
</dbReference>
<reference evidence="2 3" key="1">
    <citation type="submission" date="2019-05" db="EMBL/GenBank/DDBJ databases">
        <title>Another draft genome of Portunus trituberculatus and its Hox gene families provides insights of decapod evolution.</title>
        <authorList>
            <person name="Jeong J.-H."/>
            <person name="Song I."/>
            <person name="Kim S."/>
            <person name="Choi T."/>
            <person name="Kim D."/>
            <person name="Ryu S."/>
            <person name="Kim W."/>
        </authorList>
    </citation>
    <scope>NUCLEOTIDE SEQUENCE [LARGE SCALE GENOMIC DNA]</scope>
    <source>
        <tissue evidence="2">Muscle</tissue>
    </source>
</reference>
<sequence>MPVRAVPVKECRVTRKKWVVPLQLLPKSVRAPWANSRVRVVFRQSVDPCHPAATQSHSARHPVTPAAPLAGCRAGG</sequence>
<gene>
    <name evidence="2" type="ORF">E2C01_039899</name>
</gene>
<accession>A0A5B7FLF0</accession>